<evidence type="ECO:0000313" key="5">
    <source>
        <dbReference type="EMBL" id="MBO8479609.1"/>
    </source>
</evidence>
<proteinExistence type="inferred from homology"/>
<dbReference type="InterPro" id="IPR050309">
    <property type="entry name" value="Type-B_Carboxylest/Lipase"/>
</dbReference>
<dbReference type="GO" id="GO:0016787">
    <property type="term" value="F:hydrolase activity"/>
    <property type="evidence" value="ECO:0007669"/>
    <property type="project" value="UniProtKB-KW"/>
</dbReference>
<evidence type="ECO:0000256" key="2">
    <source>
        <dbReference type="ARBA" id="ARBA00022801"/>
    </source>
</evidence>
<dbReference type="EMBL" id="JADILW010000009">
    <property type="protein sequence ID" value="MBO8479609.1"/>
    <property type="molecule type" value="Genomic_DNA"/>
</dbReference>
<keyword evidence="2 3" id="KW-0378">Hydrolase</keyword>
<dbReference type="Pfam" id="PF00135">
    <property type="entry name" value="COesterase"/>
    <property type="match status" value="1"/>
</dbReference>
<dbReference type="InterPro" id="IPR019826">
    <property type="entry name" value="Carboxylesterase_B_AS"/>
</dbReference>
<dbReference type="EC" id="3.1.1.-" evidence="3"/>
<dbReference type="SUPFAM" id="SSF53474">
    <property type="entry name" value="alpha/beta-Hydrolases"/>
    <property type="match status" value="1"/>
</dbReference>
<organism evidence="5 6">
    <name type="scientific">Candidatus Cryptobacteroides avistercoris</name>
    <dbReference type="NCBI Taxonomy" id="2840758"/>
    <lineage>
        <taxon>Bacteria</taxon>
        <taxon>Pseudomonadati</taxon>
        <taxon>Bacteroidota</taxon>
        <taxon>Bacteroidia</taxon>
        <taxon>Bacteroidales</taxon>
        <taxon>Candidatus Cryptobacteroides</taxon>
    </lineage>
</organism>
<protein>
    <recommendedName>
        <fullName evidence="3">Carboxylic ester hydrolase</fullName>
        <ecNumber evidence="3">3.1.1.-</ecNumber>
    </recommendedName>
</protein>
<dbReference type="InterPro" id="IPR029058">
    <property type="entry name" value="AB_hydrolase_fold"/>
</dbReference>
<dbReference type="PANTHER" id="PTHR11559">
    <property type="entry name" value="CARBOXYLESTERASE"/>
    <property type="match status" value="1"/>
</dbReference>
<dbReference type="AlphaFoldDB" id="A0A9D9IV45"/>
<dbReference type="Gene3D" id="3.40.50.1820">
    <property type="entry name" value="alpha/beta hydrolase"/>
    <property type="match status" value="1"/>
</dbReference>
<dbReference type="PROSITE" id="PS00941">
    <property type="entry name" value="CARBOXYLESTERASE_B_2"/>
    <property type="match status" value="1"/>
</dbReference>
<comment type="similarity">
    <text evidence="1 3">Belongs to the type-B carboxylesterase/lipase family.</text>
</comment>
<evidence type="ECO:0000256" key="3">
    <source>
        <dbReference type="RuleBase" id="RU361235"/>
    </source>
</evidence>
<evidence type="ECO:0000313" key="6">
    <source>
        <dbReference type="Proteomes" id="UP000823769"/>
    </source>
</evidence>
<gene>
    <name evidence="5" type="ORF">IAB76_00650</name>
</gene>
<dbReference type="InterPro" id="IPR002018">
    <property type="entry name" value="CarbesteraseB"/>
</dbReference>
<evidence type="ECO:0000256" key="1">
    <source>
        <dbReference type="ARBA" id="ARBA00005964"/>
    </source>
</evidence>
<feature type="domain" description="Carboxylesterase type B" evidence="4">
    <location>
        <begin position="50"/>
        <end position="534"/>
    </location>
</feature>
<accession>A0A9D9IV45</accession>
<reference evidence="5" key="1">
    <citation type="submission" date="2020-10" db="EMBL/GenBank/DDBJ databases">
        <authorList>
            <person name="Gilroy R."/>
        </authorList>
    </citation>
    <scope>NUCLEOTIDE SEQUENCE</scope>
    <source>
        <strain evidence="5">B3-1481</strain>
    </source>
</reference>
<dbReference type="PROSITE" id="PS51257">
    <property type="entry name" value="PROKAR_LIPOPROTEIN"/>
    <property type="match status" value="1"/>
</dbReference>
<reference evidence="5" key="2">
    <citation type="journal article" date="2021" name="PeerJ">
        <title>Extensive microbial diversity within the chicken gut microbiome revealed by metagenomics and culture.</title>
        <authorList>
            <person name="Gilroy R."/>
            <person name="Ravi A."/>
            <person name="Getino M."/>
            <person name="Pursley I."/>
            <person name="Horton D.L."/>
            <person name="Alikhan N.F."/>
            <person name="Baker D."/>
            <person name="Gharbi K."/>
            <person name="Hall N."/>
            <person name="Watson M."/>
            <person name="Adriaenssens E.M."/>
            <person name="Foster-Nyarko E."/>
            <person name="Jarju S."/>
            <person name="Secka A."/>
            <person name="Antonio M."/>
            <person name="Oren A."/>
            <person name="Chaudhuri R.R."/>
            <person name="La Ragione R."/>
            <person name="Hildebrand F."/>
            <person name="Pallen M.J."/>
        </authorList>
    </citation>
    <scope>NUCLEOTIDE SEQUENCE</scope>
    <source>
        <strain evidence="5">B3-1481</strain>
    </source>
</reference>
<sequence length="547" mass="59130">MTMLHSRHLIVSAVLAGALLLSSCGGRPASGDGLPAGPDGQQLFIGDSIAVVNTSAGRVRGYILRGVYTYLGIPYAASAAGENRFMPPQAVEPWDDIRPAVFYGNVAPQRVDGKYTNSYSTFTDHWNYYDVGEDCLTLNVWTPGTDSEKRPVLFWIHGGGFTNGNAIEQDGYNGENFSRYGDVVFVSVNHRLGPVGFTDFSAVDERFADSGNVGILDIVAALRWVHENIAAFGGDPSNVTIMGQSGGGAKVCTLVSMAETDGLISKAVALSGNITGAIDANYSRDLGKYIYEKAGRSMKRLQEMPWEEYLDFADHAAAEFSRTRSNGMMRGSFGPVGDGMHVPMGTFFSDTNLHSNDIPMIFSTTTCEFSLSKTNAELEEISREGAVELLEESGIGNAGAVYDAYSGIFPGQKPIEVVGLVQSSRAQVLAAADAKSVQDAPVYLAWFGFNPPLFDGRMRATHCSDICYWFMNTDLMLTHTGGGARPRALSVKMADALLRFMRTGDPNGEGLPEWPEYTPEEGATMFLGDECRVMDSPDREGLALLSR</sequence>
<name>A0A9D9IV45_9BACT</name>
<evidence type="ECO:0000259" key="4">
    <source>
        <dbReference type="Pfam" id="PF00135"/>
    </source>
</evidence>
<dbReference type="Proteomes" id="UP000823769">
    <property type="component" value="Unassembled WGS sequence"/>
</dbReference>
<dbReference type="PROSITE" id="PS00122">
    <property type="entry name" value="CARBOXYLESTERASE_B_1"/>
    <property type="match status" value="1"/>
</dbReference>
<dbReference type="InterPro" id="IPR019819">
    <property type="entry name" value="Carboxylesterase_B_CS"/>
</dbReference>
<comment type="caution">
    <text evidence="5">The sequence shown here is derived from an EMBL/GenBank/DDBJ whole genome shotgun (WGS) entry which is preliminary data.</text>
</comment>